<feature type="compositionally biased region" description="Polar residues" evidence="1">
    <location>
        <begin position="344"/>
        <end position="355"/>
    </location>
</feature>
<gene>
    <name evidence="4" type="ORF">NKR23_g372</name>
</gene>
<evidence type="ECO:0000256" key="1">
    <source>
        <dbReference type="SAM" id="MobiDB-lite"/>
    </source>
</evidence>
<dbReference type="AlphaFoldDB" id="A0AA38RUL4"/>
<organism evidence="4 5">
    <name type="scientific">Pleurostoma richardsiae</name>
    <dbReference type="NCBI Taxonomy" id="41990"/>
    <lineage>
        <taxon>Eukaryota</taxon>
        <taxon>Fungi</taxon>
        <taxon>Dikarya</taxon>
        <taxon>Ascomycota</taxon>
        <taxon>Pezizomycotina</taxon>
        <taxon>Sordariomycetes</taxon>
        <taxon>Sordariomycetidae</taxon>
        <taxon>Calosphaeriales</taxon>
        <taxon>Pleurostomataceae</taxon>
        <taxon>Pleurostoma</taxon>
    </lineage>
</organism>
<reference evidence="4" key="1">
    <citation type="submission" date="2022-07" db="EMBL/GenBank/DDBJ databases">
        <title>Fungi with potential for degradation of polypropylene.</title>
        <authorList>
            <person name="Gostincar C."/>
        </authorList>
    </citation>
    <scope>NUCLEOTIDE SEQUENCE</scope>
    <source>
        <strain evidence="4">EXF-13308</strain>
    </source>
</reference>
<sequence length="361" mass="40672">MRLVNAVTLELEDFSNKPVPQYAILSHTWGDGEVTLQDMQDAQMASQKAGYAKIKKCCELARVRGLKYAWVDTCCIDKSSSAELSEAINSMFKWYEDSHDCYAYLADVEPEATSAVASFKKSRWFTRGWTLQELLAPTKLHFYASDWTYIATRRRISKQLSLITKIDESFLDRPDNQGIDKMLGAASIAERMSWASNRQTTREEDIAYCLLGLFGINMPLLYGEGKRAFRRLQEEIVRRSDDQSLFAWMYTAEHHGPDGFPGFLAASPSNFAESSHIVPCRAGSRRSVFSISNKGLQISLPMLEEHALLECHPSDDPSTLIVVRLRHFHGDTYGRAVDEKQAGPSASSQKGSTSYAYRGCR</sequence>
<evidence type="ECO:0000313" key="4">
    <source>
        <dbReference type="EMBL" id="KAJ9157594.1"/>
    </source>
</evidence>
<protein>
    <submittedName>
        <fullName evidence="4">HET-domain-containing protein</fullName>
    </submittedName>
</protein>
<dbReference type="EMBL" id="JANBVO010000001">
    <property type="protein sequence ID" value="KAJ9157594.1"/>
    <property type="molecule type" value="Genomic_DNA"/>
</dbReference>
<dbReference type="Pfam" id="PF26640">
    <property type="entry name" value="DUF8212"/>
    <property type="match status" value="1"/>
</dbReference>
<evidence type="ECO:0000259" key="3">
    <source>
        <dbReference type="Pfam" id="PF26640"/>
    </source>
</evidence>
<proteinExistence type="predicted"/>
<evidence type="ECO:0000259" key="2">
    <source>
        <dbReference type="Pfam" id="PF06985"/>
    </source>
</evidence>
<dbReference type="InterPro" id="IPR058525">
    <property type="entry name" value="DUF8212"/>
</dbReference>
<comment type="caution">
    <text evidence="4">The sequence shown here is derived from an EMBL/GenBank/DDBJ whole genome shotgun (WGS) entry which is preliminary data.</text>
</comment>
<accession>A0AA38RUL4</accession>
<dbReference type="Proteomes" id="UP001174694">
    <property type="component" value="Unassembled WGS sequence"/>
</dbReference>
<feature type="domain" description="Heterokaryon incompatibility" evidence="2">
    <location>
        <begin position="22"/>
        <end position="113"/>
    </location>
</feature>
<evidence type="ECO:0000313" key="5">
    <source>
        <dbReference type="Proteomes" id="UP001174694"/>
    </source>
</evidence>
<dbReference type="Pfam" id="PF06985">
    <property type="entry name" value="HET"/>
    <property type="match status" value="1"/>
</dbReference>
<name>A0AA38RUL4_9PEZI</name>
<dbReference type="InterPro" id="IPR010730">
    <property type="entry name" value="HET"/>
</dbReference>
<keyword evidence="5" id="KW-1185">Reference proteome</keyword>
<feature type="region of interest" description="Disordered" evidence="1">
    <location>
        <begin position="339"/>
        <end position="361"/>
    </location>
</feature>
<dbReference type="PANTHER" id="PTHR10622">
    <property type="entry name" value="HET DOMAIN-CONTAINING PROTEIN"/>
    <property type="match status" value="1"/>
</dbReference>
<dbReference type="PANTHER" id="PTHR10622:SF10">
    <property type="entry name" value="HET DOMAIN-CONTAINING PROTEIN"/>
    <property type="match status" value="1"/>
</dbReference>
<feature type="domain" description="DUF8212" evidence="3">
    <location>
        <begin position="227"/>
        <end position="292"/>
    </location>
</feature>